<dbReference type="GO" id="GO:0032259">
    <property type="term" value="P:methylation"/>
    <property type="evidence" value="ECO:0007669"/>
    <property type="project" value="UniProtKB-KW"/>
</dbReference>
<dbReference type="Gene3D" id="1.10.10.10">
    <property type="entry name" value="Winged helix-like DNA-binding domain superfamily/Winged helix DNA-binding domain"/>
    <property type="match status" value="1"/>
</dbReference>
<gene>
    <name evidence="3" type="ORF">J5A65_13330</name>
</gene>
<evidence type="ECO:0000313" key="3">
    <source>
        <dbReference type="EMBL" id="QUC07877.1"/>
    </source>
</evidence>
<dbReference type="PANTHER" id="PTHR43861">
    <property type="entry name" value="TRANS-ACONITATE 2-METHYLTRANSFERASE-RELATED"/>
    <property type="match status" value="1"/>
</dbReference>
<dbReference type="InterPro" id="IPR041698">
    <property type="entry name" value="Methyltransf_25"/>
</dbReference>
<dbReference type="InterPro" id="IPR036388">
    <property type="entry name" value="WH-like_DNA-bd_sf"/>
</dbReference>
<proteinExistence type="predicted"/>
<dbReference type="GO" id="GO:0008168">
    <property type="term" value="F:methyltransferase activity"/>
    <property type="evidence" value="ECO:0007669"/>
    <property type="project" value="UniProtKB-KW"/>
</dbReference>
<dbReference type="InterPro" id="IPR036390">
    <property type="entry name" value="WH_DNA-bd_sf"/>
</dbReference>
<dbReference type="SUPFAM" id="SSF53335">
    <property type="entry name" value="S-adenosyl-L-methionine-dependent methyltransferases"/>
    <property type="match status" value="1"/>
</dbReference>
<accession>A0ABX7Y485</accession>
<organism evidence="3 4">
    <name type="scientific">Arachnia rubra</name>
    <dbReference type="NCBI Taxonomy" id="1547448"/>
    <lineage>
        <taxon>Bacteria</taxon>
        <taxon>Bacillati</taxon>
        <taxon>Actinomycetota</taxon>
        <taxon>Actinomycetes</taxon>
        <taxon>Propionibacteriales</taxon>
        <taxon>Propionibacteriaceae</taxon>
        <taxon>Arachnia</taxon>
    </lineage>
</organism>
<protein>
    <submittedName>
        <fullName evidence="3">Methyltransferase domain-containing protein</fullName>
    </submittedName>
</protein>
<evidence type="ECO:0000256" key="1">
    <source>
        <dbReference type="ARBA" id="ARBA00022679"/>
    </source>
</evidence>
<dbReference type="SUPFAM" id="SSF46785">
    <property type="entry name" value="Winged helix' DNA-binding domain"/>
    <property type="match status" value="1"/>
</dbReference>
<dbReference type="CDD" id="cd02440">
    <property type="entry name" value="AdoMet_MTases"/>
    <property type="match status" value="1"/>
</dbReference>
<dbReference type="RefSeq" id="WP_212323008.1">
    <property type="nucleotide sequence ID" value="NZ_AP024463.1"/>
</dbReference>
<keyword evidence="3" id="KW-0489">Methyltransferase</keyword>
<sequence length="342" mass="37354">MGALKTFAKMVSASWMPGLAAVQARLMGPYYRAVFLASAARCGLLTALAGNRSLTAQQVIQRLGADTRPDLVAPWLDFGVASGVLRRDVEGRFRLRAIEARLLARDVSGVGPAGLLEVVLYHCEAILVAPRLAVSGGALTLEDPAVIARSTRLVEPLVKSVVRHLVQQVKPRTWLEVGAGDGEYALYARKQEPGLRVTCLELEEELVERMRDMFVREGVSESVTAECGDVRDLEDRRFDVVTLHNLIYYFPQKERVDLLRHCAQLLEPGGRLLLTTSVPGRVTAVSALDLWFRCSAVASGLPSEEELREALQQAGFGDVACTRPLPGFSLIAFTACREEAAL</sequence>
<reference evidence="3 4" key="1">
    <citation type="submission" date="2021-03" db="EMBL/GenBank/DDBJ databases">
        <title>Human Oral Microbial Genomes.</title>
        <authorList>
            <person name="Johnston C.D."/>
            <person name="Chen T."/>
            <person name="Dewhirst F.E."/>
        </authorList>
    </citation>
    <scope>NUCLEOTIDE SEQUENCE [LARGE SCALE GENOMIC DNA]</scope>
    <source>
        <strain evidence="3 4">DSMZ 100122</strain>
    </source>
</reference>
<dbReference type="Gene3D" id="3.40.50.150">
    <property type="entry name" value="Vaccinia Virus protein VP39"/>
    <property type="match status" value="1"/>
</dbReference>
<feature type="domain" description="Methyltransferase" evidence="2">
    <location>
        <begin position="175"/>
        <end position="270"/>
    </location>
</feature>
<evidence type="ECO:0000313" key="4">
    <source>
        <dbReference type="Proteomes" id="UP000678513"/>
    </source>
</evidence>
<keyword evidence="1" id="KW-0808">Transferase</keyword>
<dbReference type="InterPro" id="IPR029063">
    <property type="entry name" value="SAM-dependent_MTases_sf"/>
</dbReference>
<dbReference type="Pfam" id="PF13649">
    <property type="entry name" value="Methyltransf_25"/>
    <property type="match status" value="1"/>
</dbReference>
<dbReference type="Proteomes" id="UP000678513">
    <property type="component" value="Chromosome"/>
</dbReference>
<evidence type="ECO:0000259" key="2">
    <source>
        <dbReference type="Pfam" id="PF13649"/>
    </source>
</evidence>
<keyword evidence="4" id="KW-1185">Reference proteome</keyword>
<name>A0ABX7Y485_9ACTN</name>
<dbReference type="EMBL" id="CP072384">
    <property type="protein sequence ID" value="QUC07877.1"/>
    <property type="molecule type" value="Genomic_DNA"/>
</dbReference>